<dbReference type="EMBL" id="AFNH02000558">
    <property type="protein sequence ID" value="EZG66872.1"/>
    <property type="molecule type" value="Genomic_DNA"/>
</dbReference>
<dbReference type="OMA" id="AAYQMSQ"/>
<protein>
    <submittedName>
        <fullName evidence="4">Short chain dehydrogenase/reductase family oxidoreductase</fullName>
    </submittedName>
</protein>
<name>A0A023B6Y1_GRENI</name>
<accession>A0A023B6Y1</accession>
<dbReference type="GO" id="GO:0016614">
    <property type="term" value="F:oxidoreductase activity, acting on CH-OH group of donors"/>
    <property type="evidence" value="ECO:0007669"/>
    <property type="project" value="UniProtKB-ARBA"/>
</dbReference>
<comment type="similarity">
    <text evidence="1">Belongs to the short-chain dehydrogenases/reductases (SDR) family.</text>
</comment>
<dbReference type="GeneID" id="22912735"/>
<organism evidence="4 5">
    <name type="scientific">Gregarina niphandrodes</name>
    <name type="common">Septate eugregarine</name>
    <dbReference type="NCBI Taxonomy" id="110365"/>
    <lineage>
        <taxon>Eukaryota</taxon>
        <taxon>Sar</taxon>
        <taxon>Alveolata</taxon>
        <taxon>Apicomplexa</taxon>
        <taxon>Conoidasida</taxon>
        <taxon>Gregarinasina</taxon>
        <taxon>Eugregarinorida</taxon>
        <taxon>Gregarinidae</taxon>
        <taxon>Gregarina</taxon>
    </lineage>
</organism>
<evidence type="ECO:0000256" key="3">
    <source>
        <dbReference type="SAM" id="MobiDB-lite"/>
    </source>
</evidence>
<dbReference type="Proteomes" id="UP000019763">
    <property type="component" value="Unassembled WGS sequence"/>
</dbReference>
<dbReference type="VEuPathDB" id="CryptoDB:GNI_074610"/>
<dbReference type="FunFam" id="3.40.50.720:FF:000084">
    <property type="entry name" value="Short-chain dehydrogenase reductase"/>
    <property type="match status" value="1"/>
</dbReference>
<dbReference type="AlphaFoldDB" id="A0A023B6Y1"/>
<gene>
    <name evidence="4" type="ORF">GNI_074610</name>
</gene>
<dbReference type="Gene3D" id="3.40.50.720">
    <property type="entry name" value="NAD(P)-binding Rossmann-like Domain"/>
    <property type="match status" value="1"/>
</dbReference>
<evidence type="ECO:0000313" key="4">
    <source>
        <dbReference type="EMBL" id="EZG66872.1"/>
    </source>
</evidence>
<feature type="region of interest" description="Disordered" evidence="3">
    <location>
        <begin position="1"/>
        <end position="25"/>
    </location>
</feature>
<dbReference type="SUPFAM" id="SSF51735">
    <property type="entry name" value="NAD(P)-binding Rossmann-fold domains"/>
    <property type="match status" value="1"/>
</dbReference>
<evidence type="ECO:0000256" key="2">
    <source>
        <dbReference type="ARBA" id="ARBA00023002"/>
    </source>
</evidence>
<dbReference type="eggNOG" id="KOG0725">
    <property type="taxonomic scope" value="Eukaryota"/>
</dbReference>
<dbReference type="PANTHER" id="PTHR48107:SF16">
    <property type="entry name" value="NADPH-DEPENDENT ALDEHYDE REDUCTASE 1, CHLOROPLASTIC"/>
    <property type="match status" value="1"/>
</dbReference>
<evidence type="ECO:0000256" key="1">
    <source>
        <dbReference type="ARBA" id="ARBA00006484"/>
    </source>
</evidence>
<keyword evidence="5" id="KW-1185">Reference proteome</keyword>
<comment type="caution">
    <text evidence="4">The sequence shown here is derived from an EMBL/GenBank/DDBJ whole genome shotgun (WGS) entry which is preliminary data.</text>
</comment>
<dbReference type="OrthoDB" id="1274115at2759"/>
<sequence>MAPQSKDFPVQPQTPPGEEWRMTPRPEFISPSYKAAGKLEKKVAIVTGGDSGIGRAVAVHFAREGCDVVIAYFNETRDAEETKAECEAAGAKAVLHQGDLSTKQACIDLVDFCLKSFGQLDVLVLNAAVQRVCDDIRKISEAQLEATFRLNIFSHFYTIQRALDVLKPGSSIIITSSVNTFHGHAVLLDYTSTKAAEVGLVRSLATPLANMGIRINAIAPGPIWTPLIPSTMGDHVTEFGKKTPMGRAGQPSECAPAYVYLACNDSSYVSGQTIHINGGTVVNG</sequence>
<dbReference type="PRINTS" id="PR00081">
    <property type="entry name" value="GDHRDH"/>
</dbReference>
<dbReference type="RefSeq" id="XP_011130450.1">
    <property type="nucleotide sequence ID" value="XM_011132148.1"/>
</dbReference>
<dbReference type="Pfam" id="PF13561">
    <property type="entry name" value="adh_short_C2"/>
    <property type="match status" value="1"/>
</dbReference>
<dbReference type="PANTHER" id="PTHR48107">
    <property type="entry name" value="NADPH-DEPENDENT ALDEHYDE REDUCTASE-LIKE PROTEIN, CHLOROPLASTIC-RELATED"/>
    <property type="match status" value="1"/>
</dbReference>
<reference evidence="4" key="1">
    <citation type="submission" date="2013-12" db="EMBL/GenBank/DDBJ databases">
        <authorList>
            <person name="Omoto C.K."/>
            <person name="Sibley D."/>
            <person name="Venepally P."/>
            <person name="Hadjithomas M."/>
            <person name="Karamycheva S."/>
            <person name="Brunk B."/>
            <person name="Roos D."/>
            <person name="Caler E."/>
            <person name="Lorenzi H."/>
        </authorList>
    </citation>
    <scope>NUCLEOTIDE SEQUENCE</scope>
</reference>
<keyword evidence="2" id="KW-0560">Oxidoreductase</keyword>
<evidence type="ECO:0000313" key="5">
    <source>
        <dbReference type="Proteomes" id="UP000019763"/>
    </source>
</evidence>
<proteinExistence type="inferred from homology"/>
<dbReference type="InterPro" id="IPR002347">
    <property type="entry name" value="SDR_fam"/>
</dbReference>
<dbReference type="InterPro" id="IPR036291">
    <property type="entry name" value="NAD(P)-bd_dom_sf"/>
</dbReference>